<evidence type="ECO:0000256" key="3">
    <source>
        <dbReference type="PROSITE-ProRule" id="PRU00339"/>
    </source>
</evidence>
<dbReference type="AlphaFoldDB" id="A0A4S8RJ45"/>
<protein>
    <submittedName>
        <fullName evidence="4">Tetratricopeptide repeat protein</fullName>
    </submittedName>
</protein>
<dbReference type="EMBL" id="SNTZ01000012">
    <property type="protein sequence ID" value="THV57611.1"/>
    <property type="molecule type" value="Genomic_DNA"/>
</dbReference>
<dbReference type="Proteomes" id="UP000310406">
    <property type="component" value="Unassembled WGS sequence"/>
</dbReference>
<dbReference type="InterPro" id="IPR051685">
    <property type="entry name" value="Ycf3/AcsC/BcsC/TPR_MFPF"/>
</dbReference>
<gene>
    <name evidence="4" type="ORF">EZV76_14720</name>
</gene>
<evidence type="ECO:0000313" key="4">
    <source>
        <dbReference type="EMBL" id="THV57611.1"/>
    </source>
</evidence>
<name>A0A4S8RJ45_9FLAO</name>
<dbReference type="PANTHER" id="PTHR44943">
    <property type="entry name" value="CELLULOSE SYNTHASE OPERON PROTEIN C"/>
    <property type="match status" value="1"/>
</dbReference>
<organism evidence="4 5">
    <name type="scientific">Flagellimonas alvinocaridis</name>
    <dbReference type="NCBI Taxonomy" id="2530200"/>
    <lineage>
        <taxon>Bacteria</taxon>
        <taxon>Pseudomonadati</taxon>
        <taxon>Bacteroidota</taxon>
        <taxon>Flavobacteriia</taxon>
        <taxon>Flavobacteriales</taxon>
        <taxon>Flavobacteriaceae</taxon>
        <taxon>Flagellimonas</taxon>
    </lineage>
</organism>
<keyword evidence="1" id="KW-0677">Repeat</keyword>
<dbReference type="PROSITE" id="PS50005">
    <property type="entry name" value="TPR"/>
    <property type="match status" value="1"/>
</dbReference>
<evidence type="ECO:0000313" key="5">
    <source>
        <dbReference type="Proteomes" id="UP000310406"/>
    </source>
</evidence>
<feature type="repeat" description="TPR" evidence="3">
    <location>
        <begin position="363"/>
        <end position="396"/>
    </location>
</feature>
<keyword evidence="5" id="KW-1185">Reference proteome</keyword>
<proteinExistence type="predicted"/>
<sequence length="495" mass="57253">MQYAARFFFFFVLVFFSSNAQIRKMCTYESYLPVSEYIDQCGFQKPQRLLGLEKKVDSLFNLIGEQRNFQIKSCAQIRGISAMNFDSFHSPLERFVVIQENTLDLDSLIANHDWNILGRFLHAMGHHMRQHLLIDSIDFFEEEVEADEAVGFMLSKMGVSKENSLKTIDFVPDSTVNETHAPTIKRKNAVIRGWNWGQDGTSTLPKKDYVELLPVSETQELDYMQQHNTAHKEGKYELASWHALKAFQYSGGKNRKMLAEAAYHFHQNGQFAMSLKCYLTLLDRGIGFLARNGKLNVFVIVGINYYFLEEWDMAIQYLTAAHLMLPKDLQTLNYLAATYQKKRDWEMCGSYVKKMIKLDSKNPDHTFNLGITYERQQEVHKAISLYRRAIYITPTHTKSRVALATLYVNEANGLILLLRSKGYYQGMGQKKYKKTRATVNDLLAKAEQVLTKGLDLNPDDIRILETLLMIYKQTGKKEKQEQVEKRLEVLGQQSE</sequence>
<dbReference type="InterPro" id="IPR011990">
    <property type="entry name" value="TPR-like_helical_dom_sf"/>
</dbReference>
<comment type="caution">
    <text evidence="4">The sequence shown here is derived from an EMBL/GenBank/DDBJ whole genome shotgun (WGS) entry which is preliminary data.</text>
</comment>
<dbReference type="Gene3D" id="1.25.40.10">
    <property type="entry name" value="Tetratricopeptide repeat domain"/>
    <property type="match status" value="1"/>
</dbReference>
<dbReference type="Pfam" id="PF13176">
    <property type="entry name" value="TPR_7"/>
    <property type="match status" value="1"/>
</dbReference>
<dbReference type="InterPro" id="IPR019734">
    <property type="entry name" value="TPR_rpt"/>
</dbReference>
<dbReference type="PANTHER" id="PTHR44943:SF8">
    <property type="entry name" value="TPR REPEAT-CONTAINING PROTEIN MJ0263"/>
    <property type="match status" value="1"/>
</dbReference>
<keyword evidence="2 3" id="KW-0802">TPR repeat</keyword>
<evidence type="ECO:0000256" key="1">
    <source>
        <dbReference type="ARBA" id="ARBA00022737"/>
    </source>
</evidence>
<reference evidence="4 5" key="1">
    <citation type="submission" date="2019-03" db="EMBL/GenBank/DDBJ databases">
        <title>Muricauda SCR12 sp.nov, a marine bacterium isolated from Pacific Ocean:the Okinawa trough.</title>
        <authorList>
            <person name="Liu L."/>
        </authorList>
    </citation>
    <scope>NUCLEOTIDE SEQUENCE [LARGE SCALE GENOMIC DNA]</scope>
    <source>
        <strain evidence="4 5">SCR12</strain>
    </source>
</reference>
<evidence type="ECO:0000256" key="2">
    <source>
        <dbReference type="ARBA" id="ARBA00022803"/>
    </source>
</evidence>
<accession>A0A4S8RJ45</accession>
<dbReference type="SUPFAM" id="SSF48452">
    <property type="entry name" value="TPR-like"/>
    <property type="match status" value="1"/>
</dbReference>
<dbReference type="SMART" id="SM00028">
    <property type="entry name" value="TPR"/>
    <property type="match status" value="3"/>
</dbReference>